<organism evidence="2">
    <name type="scientific">Anthurium amnicola</name>
    <dbReference type="NCBI Taxonomy" id="1678845"/>
    <lineage>
        <taxon>Eukaryota</taxon>
        <taxon>Viridiplantae</taxon>
        <taxon>Streptophyta</taxon>
        <taxon>Embryophyta</taxon>
        <taxon>Tracheophyta</taxon>
        <taxon>Spermatophyta</taxon>
        <taxon>Magnoliopsida</taxon>
        <taxon>Liliopsida</taxon>
        <taxon>Araceae</taxon>
        <taxon>Pothoideae</taxon>
        <taxon>Potheae</taxon>
        <taxon>Anthurium</taxon>
    </lineage>
</organism>
<gene>
    <name evidence="2" type="primary">ttyh-1</name>
    <name evidence="2" type="ORF">g.119766</name>
</gene>
<feature type="compositionally biased region" description="Polar residues" evidence="1">
    <location>
        <begin position="48"/>
        <end position="62"/>
    </location>
</feature>
<name>A0A1D1YIX8_9ARAE</name>
<feature type="non-terminal residue" evidence="2">
    <location>
        <position position="1"/>
    </location>
</feature>
<evidence type="ECO:0000256" key="1">
    <source>
        <dbReference type="SAM" id="MobiDB-lite"/>
    </source>
</evidence>
<reference evidence="2" key="1">
    <citation type="submission" date="2015-07" db="EMBL/GenBank/DDBJ databases">
        <title>Transcriptome Assembly of Anthurium amnicola.</title>
        <authorList>
            <person name="Suzuki J."/>
        </authorList>
    </citation>
    <scope>NUCLEOTIDE SEQUENCE</scope>
</reference>
<feature type="region of interest" description="Disordered" evidence="1">
    <location>
        <begin position="100"/>
        <end position="124"/>
    </location>
</feature>
<feature type="region of interest" description="Disordered" evidence="1">
    <location>
        <begin position="1"/>
        <end position="62"/>
    </location>
</feature>
<dbReference type="EMBL" id="GDJX01013347">
    <property type="protein sequence ID" value="JAT54589.1"/>
    <property type="molecule type" value="Transcribed_RNA"/>
</dbReference>
<protein>
    <submittedName>
        <fullName evidence="2">Protein tweety 1</fullName>
    </submittedName>
</protein>
<sequence>GKERNLDNAPEISSIGKDIRWKRGSKPGDSGVNMGTSISSSGKKETRTNQTIATSEVRQPLQSAVANPNCAIAEDLLREKKRNKSEVTIAEMDQILLKNRGSSCSKRPQWPSPTDRQILKAKKQ</sequence>
<dbReference type="AlphaFoldDB" id="A0A1D1YIX8"/>
<evidence type="ECO:0000313" key="2">
    <source>
        <dbReference type="EMBL" id="JAT54589.1"/>
    </source>
</evidence>
<proteinExistence type="predicted"/>
<feature type="non-terminal residue" evidence="2">
    <location>
        <position position="124"/>
    </location>
</feature>
<accession>A0A1D1YIX8</accession>